<dbReference type="PATRIC" id="fig|1544798.3.peg.3322"/>
<keyword evidence="4 5" id="KW-0560">Oxidoreductase</keyword>
<dbReference type="Gene3D" id="3.20.20.70">
    <property type="entry name" value="Aldolase class I"/>
    <property type="match status" value="1"/>
</dbReference>
<proteinExistence type="inferred from homology"/>
<comment type="cofactor">
    <cofactor evidence="5 7">
        <name>FMN</name>
        <dbReference type="ChEBI" id="CHEBI:58210"/>
    </cofactor>
</comment>
<evidence type="ECO:0000256" key="4">
    <source>
        <dbReference type="ARBA" id="ARBA00023002"/>
    </source>
</evidence>
<dbReference type="EC" id="1.3.1.-" evidence="5"/>
<feature type="active site" description="Proton donor" evidence="6">
    <location>
        <position position="95"/>
    </location>
</feature>
<evidence type="ECO:0000259" key="8">
    <source>
        <dbReference type="Pfam" id="PF01207"/>
    </source>
</evidence>
<reference evidence="9 10" key="1">
    <citation type="submission" date="2014-09" db="EMBL/GenBank/DDBJ databases">
        <title>Draft Genome Sequence of Draconibacterium sp. JN14CK-3.</title>
        <authorList>
            <person name="Dong C."/>
            <person name="Lai Q."/>
            <person name="Shao Z."/>
        </authorList>
    </citation>
    <scope>NUCLEOTIDE SEQUENCE [LARGE SCALE GENOMIC DNA]</scope>
    <source>
        <strain evidence="9 10">JN14CK-3</strain>
    </source>
</reference>
<keyword evidence="3 5" id="KW-0819">tRNA processing</keyword>
<evidence type="ECO:0000256" key="6">
    <source>
        <dbReference type="PIRSR" id="PIRSR006621-1"/>
    </source>
</evidence>
<dbReference type="STRING" id="1544798.LH29_15770"/>
<keyword evidence="1 5" id="KW-0285">Flavoprotein</keyword>
<evidence type="ECO:0000256" key="1">
    <source>
        <dbReference type="ARBA" id="ARBA00022630"/>
    </source>
</evidence>
<dbReference type="Pfam" id="PF01207">
    <property type="entry name" value="Dus"/>
    <property type="match status" value="1"/>
</dbReference>
<dbReference type="AlphaFoldDB" id="A0A0D8J7C3"/>
<keyword evidence="10" id="KW-1185">Reference proteome</keyword>
<evidence type="ECO:0000256" key="2">
    <source>
        <dbReference type="ARBA" id="ARBA00022643"/>
    </source>
</evidence>
<dbReference type="SUPFAM" id="SSF51395">
    <property type="entry name" value="FMN-linked oxidoreductases"/>
    <property type="match status" value="1"/>
</dbReference>
<dbReference type="InterPro" id="IPR001269">
    <property type="entry name" value="DUS_fam"/>
</dbReference>
<dbReference type="CDD" id="cd02801">
    <property type="entry name" value="DUS_like_FMN"/>
    <property type="match status" value="1"/>
</dbReference>
<comment type="similarity">
    <text evidence="5">Belongs to the dus family.</text>
</comment>
<feature type="binding site" evidence="7">
    <location>
        <position position="134"/>
    </location>
    <ligand>
        <name>FMN</name>
        <dbReference type="ChEBI" id="CHEBI:58210"/>
    </ligand>
</feature>
<dbReference type="GO" id="GO:0050660">
    <property type="term" value="F:flavin adenine dinucleotide binding"/>
    <property type="evidence" value="ECO:0007669"/>
    <property type="project" value="InterPro"/>
</dbReference>
<keyword evidence="2 5" id="KW-0288">FMN</keyword>
<dbReference type="PIRSF" id="PIRSF006621">
    <property type="entry name" value="Dus"/>
    <property type="match status" value="1"/>
</dbReference>
<evidence type="ECO:0000256" key="5">
    <source>
        <dbReference type="PIRNR" id="PIRNR006621"/>
    </source>
</evidence>
<gene>
    <name evidence="9" type="ORF">LH29_15770</name>
</gene>
<dbReference type="Proteomes" id="UP000032544">
    <property type="component" value="Unassembled WGS sequence"/>
</dbReference>
<dbReference type="EMBL" id="JRHC01000004">
    <property type="protein sequence ID" value="KJF42870.1"/>
    <property type="molecule type" value="Genomic_DNA"/>
</dbReference>
<dbReference type="PANTHER" id="PTHR45846">
    <property type="entry name" value="TRNA-DIHYDROURIDINE(47) SYNTHASE [NAD(P)(+)]-LIKE"/>
    <property type="match status" value="1"/>
</dbReference>
<dbReference type="RefSeq" id="WP_045031300.1">
    <property type="nucleotide sequence ID" value="NZ_JRHC01000004.1"/>
</dbReference>
<dbReference type="InterPro" id="IPR035587">
    <property type="entry name" value="DUS-like_FMN-bd"/>
</dbReference>
<dbReference type="GO" id="GO:0017150">
    <property type="term" value="F:tRNA dihydrouridine synthase activity"/>
    <property type="evidence" value="ECO:0007669"/>
    <property type="project" value="InterPro"/>
</dbReference>
<dbReference type="InterPro" id="IPR013785">
    <property type="entry name" value="Aldolase_TIM"/>
</dbReference>
<feature type="binding site" evidence="7">
    <location>
        <position position="65"/>
    </location>
    <ligand>
        <name>FMN</name>
        <dbReference type="ChEBI" id="CHEBI:58210"/>
    </ligand>
</feature>
<evidence type="ECO:0000313" key="9">
    <source>
        <dbReference type="EMBL" id="KJF42870.1"/>
    </source>
</evidence>
<protein>
    <recommendedName>
        <fullName evidence="5">tRNA-dihydrouridine synthase</fullName>
        <ecNumber evidence="5">1.3.1.-</ecNumber>
    </recommendedName>
</protein>
<dbReference type="PANTHER" id="PTHR45846:SF1">
    <property type="entry name" value="TRNA-DIHYDROURIDINE(47) SYNTHASE [NAD(P)(+)]-LIKE"/>
    <property type="match status" value="1"/>
</dbReference>
<evidence type="ECO:0000256" key="7">
    <source>
        <dbReference type="PIRSR" id="PIRSR006621-2"/>
    </source>
</evidence>
<dbReference type="GO" id="GO:0003723">
    <property type="term" value="F:RNA binding"/>
    <property type="evidence" value="ECO:0007669"/>
    <property type="project" value="TreeGrafter"/>
</dbReference>
<feature type="binding site" evidence="7">
    <location>
        <position position="163"/>
    </location>
    <ligand>
        <name>FMN</name>
        <dbReference type="ChEBI" id="CHEBI:58210"/>
    </ligand>
</feature>
<dbReference type="OrthoDB" id="9764501at2"/>
<organism evidence="9 10">
    <name type="scientific">Draconibacterium sediminis</name>
    <dbReference type="NCBI Taxonomy" id="1544798"/>
    <lineage>
        <taxon>Bacteria</taxon>
        <taxon>Pseudomonadati</taxon>
        <taxon>Bacteroidota</taxon>
        <taxon>Bacteroidia</taxon>
        <taxon>Marinilabiliales</taxon>
        <taxon>Prolixibacteraceae</taxon>
        <taxon>Draconibacterium</taxon>
    </lineage>
</organism>
<evidence type="ECO:0000256" key="3">
    <source>
        <dbReference type="ARBA" id="ARBA00022694"/>
    </source>
</evidence>
<evidence type="ECO:0000313" key="10">
    <source>
        <dbReference type="Proteomes" id="UP000032544"/>
    </source>
</evidence>
<comment type="caution">
    <text evidence="9">The sequence shown here is derived from an EMBL/GenBank/DDBJ whole genome shotgun (WGS) entry which is preliminary data.</text>
</comment>
<keyword evidence="7" id="KW-0547">Nucleotide-binding</keyword>
<comment type="function">
    <text evidence="5">Catalyzes the synthesis of 5,6-dihydrouridine (D), a modified base found in the D-loop of most tRNAs, via the reduction of the C5-C6 double bond in target uridines.</text>
</comment>
<sequence>MEAKIYMAPLQGFTDYVYRESYAKVFGTVDRYFIPYISVKNDAIPNKYMREILPENNTQSIVVPQILAKDAAEFDFLKNVLADHGYSEFNLNLGCPYPMVTNRGKGSGLLPFPEEIYKILDHFYCSGKGELSVKLRAGYKSADEIKDVINVLNQFPLKEVILHARLAGQLYSGEIDENAFSYATQNLKHKLVYNGDIFSKQDFIDKQNKFPGIDTWMLGRGILMNPLLPHEIKGIDISEKERTDLLYTFHQTMLEHYLEIMDNEGNALNKMKQFWSYFAHCFPNQKKVMKHIKKVKALNKYNPTVKSIFNEINS</sequence>
<feature type="domain" description="DUS-like FMN-binding" evidence="8">
    <location>
        <begin position="7"/>
        <end position="310"/>
    </location>
</feature>
<accession>A0A0D8J7C3</accession>
<name>A0A0D8J7C3_9BACT</name>
<feature type="binding site" evidence="7">
    <location>
        <begin position="219"/>
        <end position="220"/>
    </location>
    <ligand>
        <name>FMN</name>
        <dbReference type="ChEBI" id="CHEBI:58210"/>
    </ligand>
</feature>